<evidence type="ECO:0000256" key="1">
    <source>
        <dbReference type="ARBA" id="ARBA00022679"/>
    </source>
</evidence>
<dbReference type="InterPro" id="IPR016030">
    <property type="entry name" value="CblAdoTrfase-like"/>
</dbReference>
<accession>A0A1F4VCN5</accession>
<dbReference type="InterPro" id="IPR036451">
    <property type="entry name" value="CblAdoTrfase-like_sf"/>
</dbReference>
<dbReference type="InterPro" id="IPR029499">
    <property type="entry name" value="PduO-typ"/>
</dbReference>
<proteinExistence type="inferred from homology"/>
<dbReference type="PANTHER" id="PTHR12213:SF0">
    <property type="entry name" value="CORRINOID ADENOSYLTRANSFERASE MMAB"/>
    <property type="match status" value="1"/>
</dbReference>
<dbReference type="PANTHER" id="PTHR12213">
    <property type="entry name" value="CORRINOID ADENOSYLTRANSFERASE"/>
    <property type="match status" value="1"/>
</dbReference>
<dbReference type="AlphaFoldDB" id="A0A1F4VCN5"/>
<evidence type="ECO:0000256" key="4">
    <source>
        <dbReference type="RuleBase" id="RU366026"/>
    </source>
</evidence>
<dbReference type="Gene3D" id="1.20.1200.10">
    <property type="entry name" value="Cobalamin adenosyltransferase-like"/>
    <property type="match status" value="1"/>
</dbReference>
<protein>
    <recommendedName>
        <fullName evidence="4">Corrinoid adenosyltransferase</fullName>
        <ecNumber evidence="4">2.5.1.17</ecNumber>
    </recommendedName>
    <alternativeName>
        <fullName evidence="4">Cob(II)alamin adenosyltransferase</fullName>
    </alternativeName>
    <alternativeName>
        <fullName evidence="4">Cob(II)yrinic acid a,c-diamide adenosyltransferase</fullName>
    </alternativeName>
    <alternativeName>
        <fullName evidence="4">Cobinamide/cobalamin adenosyltransferase</fullName>
    </alternativeName>
</protein>
<organism evidence="6 7">
    <name type="scientific">candidate division WWE3 bacterium RIFCSPLOWO2_01_FULL_41_18</name>
    <dbReference type="NCBI Taxonomy" id="1802625"/>
    <lineage>
        <taxon>Bacteria</taxon>
        <taxon>Katanobacteria</taxon>
    </lineage>
</organism>
<keyword evidence="2 4" id="KW-0547">Nucleotide-binding</keyword>
<sequence length="182" mass="20705">MKIYTKTGDEGKTSLFRGKRVSKDAKIIESLGCLDELNSALGVSISYIKLDEINLILTGVQRDLFTIGFVLPSLEEQVRTSSRLKRRTSFVEKCIDKYSAKVSKLSNFILPGGSVPSSSLHLTRSVCRRCERNIVSFSKEEKVSGSIIMYLNRLSDLLFTLARYVNKMENTKEFIWSKRDEF</sequence>
<name>A0A1F4VCN5_UNCKA</name>
<dbReference type="Proteomes" id="UP000176504">
    <property type="component" value="Unassembled WGS sequence"/>
</dbReference>
<dbReference type="GO" id="GO:0008817">
    <property type="term" value="F:corrinoid adenosyltransferase activity"/>
    <property type="evidence" value="ECO:0007669"/>
    <property type="project" value="UniProtKB-UniRule"/>
</dbReference>
<feature type="domain" description="Cobalamin adenosyltransferase-like" evidence="5">
    <location>
        <begin position="3"/>
        <end position="165"/>
    </location>
</feature>
<evidence type="ECO:0000313" key="7">
    <source>
        <dbReference type="Proteomes" id="UP000176504"/>
    </source>
</evidence>
<comment type="pathway">
    <text evidence="4">Cofactor biosynthesis; adenosylcobalamin biosynthesis; adenosylcobalamin from cob(II)yrinate a,c-diamide: step 2/7.</text>
</comment>
<evidence type="ECO:0000256" key="3">
    <source>
        <dbReference type="ARBA" id="ARBA00022840"/>
    </source>
</evidence>
<reference evidence="6 7" key="1">
    <citation type="journal article" date="2016" name="Nat. Commun.">
        <title>Thousands of microbial genomes shed light on interconnected biogeochemical processes in an aquifer system.</title>
        <authorList>
            <person name="Anantharaman K."/>
            <person name="Brown C.T."/>
            <person name="Hug L.A."/>
            <person name="Sharon I."/>
            <person name="Castelle C.J."/>
            <person name="Probst A.J."/>
            <person name="Thomas B.C."/>
            <person name="Singh A."/>
            <person name="Wilkins M.J."/>
            <person name="Karaoz U."/>
            <person name="Brodie E.L."/>
            <person name="Williams K.H."/>
            <person name="Hubbard S.S."/>
            <person name="Banfield J.F."/>
        </authorList>
    </citation>
    <scope>NUCLEOTIDE SEQUENCE [LARGE SCALE GENOMIC DNA]</scope>
</reference>
<comment type="similarity">
    <text evidence="4">Belongs to the Cob(I)alamin adenosyltransferase family.</text>
</comment>
<dbReference type="EC" id="2.5.1.17" evidence="4"/>
<comment type="catalytic activity">
    <reaction evidence="4">
        <text>2 cob(II)alamin + reduced [electron-transfer flavoprotein] + 2 ATP = 2 adenosylcob(III)alamin + 2 triphosphate + oxidized [electron-transfer flavoprotein] + 3 H(+)</text>
        <dbReference type="Rhea" id="RHEA:28671"/>
        <dbReference type="Rhea" id="RHEA-COMP:10685"/>
        <dbReference type="Rhea" id="RHEA-COMP:10686"/>
        <dbReference type="ChEBI" id="CHEBI:15378"/>
        <dbReference type="ChEBI" id="CHEBI:16304"/>
        <dbReference type="ChEBI" id="CHEBI:18036"/>
        <dbReference type="ChEBI" id="CHEBI:18408"/>
        <dbReference type="ChEBI" id="CHEBI:30616"/>
        <dbReference type="ChEBI" id="CHEBI:57692"/>
        <dbReference type="ChEBI" id="CHEBI:58307"/>
        <dbReference type="EC" id="2.5.1.17"/>
    </reaction>
</comment>
<dbReference type="UniPathway" id="UPA00148">
    <property type="reaction ID" value="UER00233"/>
</dbReference>
<dbReference type="SUPFAM" id="SSF89028">
    <property type="entry name" value="Cobalamin adenosyltransferase-like"/>
    <property type="match status" value="1"/>
</dbReference>
<keyword evidence="1 4" id="KW-0808">Transferase</keyword>
<keyword evidence="4" id="KW-0169">Cobalamin biosynthesis</keyword>
<evidence type="ECO:0000313" key="6">
    <source>
        <dbReference type="EMBL" id="OGC54924.1"/>
    </source>
</evidence>
<evidence type="ECO:0000259" key="5">
    <source>
        <dbReference type="Pfam" id="PF01923"/>
    </source>
</evidence>
<dbReference type="EMBL" id="MEVI01000003">
    <property type="protein sequence ID" value="OGC54924.1"/>
    <property type="molecule type" value="Genomic_DNA"/>
</dbReference>
<dbReference type="GO" id="GO:0005524">
    <property type="term" value="F:ATP binding"/>
    <property type="evidence" value="ECO:0007669"/>
    <property type="project" value="UniProtKB-UniRule"/>
</dbReference>
<keyword evidence="3 4" id="KW-0067">ATP-binding</keyword>
<comment type="catalytic activity">
    <reaction evidence="4">
        <text>2 cob(II)yrinate a,c diamide + reduced [electron-transfer flavoprotein] + 2 ATP = 2 adenosylcob(III)yrinate a,c-diamide + 2 triphosphate + oxidized [electron-transfer flavoprotein] + 3 H(+)</text>
        <dbReference type="Rhea" id="RHEA:11528"/>
        <dbReference type="Rhea" id="RHEA-COMP:10685"/>
        <dbReference type="Rhea" id="RHEA-COMP:10686"/>
        <dbReference type="ChEBI" id="CHEBI:15378"/>
        <dbReference type="ChEBI" id="CHEBI:18036"/>
        <dbReference type="ChEBI" id="CHEBI:30616"/>
        <dbReference type="ChEBI" id="CHEBI:57692"/>
        <dbReference type="ChEBI" id="CHEBI:58307"/>
        <dbReference type="ChEBI" id="CHEBI:58503"/>
        <dbReference type="ChEBI" id="CHEBI:58537"/>
        <dbReference type="EC" id="2.5.1.17"/>
    </reaction>
</comment>
<dbReference type="NCBIfam" id="TIGR00636">
    <property type="entry name" value="PduO_Nterm"/>
    <property type="match status" value="1"/>
</dbReference>
<dbReference type="Pfam" id="PF01923">
    <property type="entry name" value="Cob_adeno_trans"/>
    <property type="match status" value="1"/>
</dbReference>
<comment type="caution">
    <text evidence="6">The sequence shown here is derived from an EMBL/GenBank/DDBJ whole genome shotgun (WGS) entry which is preliminary data.</text>
</comment>
<dbReference type="GO" id="GO:0009236">
    <property type="term" value="P:cobalamin biosynthetic process"/>
    <property type="evidence" value="ECO:0007669"/>
    <property type="project" value="UniProtKB-UniRule"/>
</dbReference>
<gene>
    <name evidence="6" type="ORF">A3A78_03000</name>
</gene>
<evidence type="ECO:0000256" key="2">
    <source>
        <dbReference type="ARBA" id="ARBA00022741"/>
    </source>
</evidence>